<dbReference type="GO" id="GO:0016740">
    <property type="term" value="F:transferase activity"/>
    <property type="evidence" value="ECO:0007669"/>
    <property type="project" value="UniProtKB-KW"/>
</dbReference>
<comment type="caution">
    <text evidence="13">The sequence shown here is derived from an EMBL/GenBank/DDBJ whole genome shotgun (WGS) entry which is preliminary data.</text>
</comment>
<evidence type="ECO:0000313" key="13">
    <source>
        <dbReference type="EMBL" id="ELA08140.1"/>
    </source>
</evidence>
<evidence type="ECO:0000256" key="8">
    <source>
        <dbReference type="ARBA" id="ARBA00022977"/>
    </source>
</evidence>
<comment type="similarity">
    <text evidence="3">Belongs to the NMT1/THI5 family.</text>
</comment>
<name>L2F5I0_9GAMM</name>
<gene>
    <name evidence="13" type="ORF">MOMA_06251</name>
</gene>
<dbReference type="InterPro" id="IPR015168">
    <property type="entry name" value="SsuA/THI5"/>
</dbReference>
<dbReference type="AlphaFoldDB" id="L2F5I0"/>
<dbReference type="GO" id="GO:0009228">
    <property type="term" value="P:thiamine biosynthetic process"/>
    <property type="evidence" value="ECO:0007669"/>
    <property type="project" value="UniProtKB-KW"/>
</dbReference>
<keyword evidence="7" id="KW-0663">Pyridoxal phosphate</keyword>
<sequence>MTKLNIALEWFLNPDHLPMIAGIKTGAYAKAGLDVNMTAPDDHYDGFHALEKGEIDLHTNEPLHLFEHYAPNLRALGCFFATDGGILMRKSSMHKLQSGETIKICTPSAAPKTNKIGFEILRRYAKTQNIELNSSKVEFIEMDFHHIDNLQNNAQLDGAWLCFYNFEGVEAKHKGLEFVFIDQNNTPYANFSALEFITTEQILIEKKDAIKTFIEITSQMVTFCQNNPDKAKAIYYDYSGEEQSALMDAIIDDTLPRLISPISADSARWQKVREMLAQLDIVALSDEEYKGIFAH</sequence>
<evidence type="ECO:0000259" key="12">
    <source>
        <dbReference type="Pfam" id="PF09084"/>
    </source>
</evidence>
<dbReference type="eggNOG" id="COG0715">
    <property type="taxonomic scope" value="Bacteria"/>
</dbReference>
<comment type="pathway">
    <text evidence="2">Cofactor biosynthesis; thiamine diphosphate biosynthesis.</text>
</comment>
<evidence type="ECO:0000256" key="10">
    <source>
        <dbReference type="ARBA" id="ARBA00033171"/>
    </source>
</evidence>
<accession>L2F5I0</accession>
<keyword evidence="6" id="KW-0479">Metal-binding</keyword>
<dbReference type="SUPFAM" id="SSF53850">
    <property type="entry name" value="Periplasmic binding protein-like II"/>
    <property type="match status" value="1"/>
</dbReference>
<dbReference type="Proteomes" id="UP000023795">
    <property type="component" value="Unassembled WGS sequence"/>
</dbReference>
<keyword evidence="5" id="KW-0808">Transferase</keyword>
<evidence type="ECO:0000256" key="3">
    <source>
        <dbReference type="ARBA" id="ARBA00009406"/>
    </source>
</evidence>
<dbReference type="PANTHER" id="PTHR31528:SF1">
    <property type="entry name" value="4-AMINO-5-HYDROXYMETHYL-2-METHYLPYRIMIDINE PHOSPHATE SYNTHASE THI11-RELATED"/>
    <property type="match status" value="1"/>
</dbReference>
<evidence type="ECO:0000256" key="9">
    <source>
        <dbReference type="ARBA" id="ARBA00023004"/>
    </source>
</evidence>
<organism evidence="13 14">
    <name type="scientific">Moraxella macacae 0408225</name>
    <dbReference type="NCBI Taxonomy" id="1230338"/>
    <lineage>
        <taxon>Bacteria</taxon>
        <taxon>Pseudomonadati</taxon>
        <taxon>Pseudomonadota</taxon>
        <taxon>Gammaproteobacteria</taxon>
        <taxon>Moraxellales</taxon>
        <taxon>Moraxellaceae</taxon>
        <taxon>Moraxella</taxon>
    </lineage>
</organism>
<evidence type="ECO:0000256" key="1">
    <source>
        <dbReference type="ARBA" id="ARBA00003469"/>
    </source>
</evidence>
<evidence type="ECO:0000256" key="5">
    <source>
        <dbReference type="ARBA" id="ARBA00022679"/>
    </source>
</evidence>
<evidence type="ECO:0000256" key="2">
    <source>
        <dbReference type="ARBA" id="ARBA00004948"/>
    </source>
</evidence>
<feature type="domain" description="SsuA/THI5-like" evidence="12">
    <location>
        <begin position="13"/>
        <end position="231"/>
    </location>
</feature>
<dbReference type="Gene3D" id="3.40.190.10">
    <property type="entry name" value="Periplasmic binding protein-like II"/>
    <property type="match status" value="1"/>
</dbReference>
<evidence type="ECO:0000256" key="7">
    <source>
        <dbReference type="ARBA" id="ARBA00022898"/>
    </source>
</evidence>
<evidence type="ECO:0000256" key="6">
    <source>
        <dbReference type="ARBA" id="ARBA00022723"/>
    </source>
</evidence>
<dbReference type="OrthoDB" id="9180959at2"/>
<comment type="function">
    <text evidence="1">Responsible for the formation of the pyrimidine heterocycle in the thiamine biosynthesis pathway. Catalyzes the formation of hydroxymethylpyrimidine phosphate (HMP-P) from histidine and pyridoxal phosphate (PLP). The protein uses PLP and the active site histidine to form HMP-P, generating an inactive enzyme. The enzyme can only undergo a single turnover, which suggests it is a suicide enzyme.</text>
</comment>
<keyword evidence="9" id="KW-0408">Iron</keyword>
<evidence type="ECO:0000256" key="4">
    <source>
        <dbReference type="ARBA" id="ARBA00011738"/>
    </source>
</evidence>
<comment type="catalytic activity">
    <reaction evidence="11">
        <text>N(6)-(pyridoxal phosphate)-L-lysyl-[4-amino-5-hydroxymethyl-2-methylpyrimidine phosphate synthase] + L-histidyl-[4-amino-5-hydroxymethyl-2-methylpyrimidine phosphate synthase] + 2 Fe(3+) + 4 H2O = L-lysyl-[4-amino-5-hydroxymethyl-2-methylpyrimidine phosphate synthase] + (2S)-2-amino-5-hydroxy-4-oxopentanoyl-[4-amino-5-hydroxymethyl-2-methylpyrimidine phosphate synthase] + 4-amino-2-methyl-5-(phosphooxymethyl)pyrimidine + 3-oxopropanoate + 2 Fe(2+) + 2 H(+)</text>
        <dbReference type="Rhea" id="RHEA:65756"/>
        <dbReference type="Rhea" id="RHEA-COMP:16892"/>
        <dbReference type="Rhea" id="RHEA-COMP:16893"/>
        <dbReference type="Rhea" id="RHEA-COMP:16894"/>
        <dbReference type="Rhea" id="RHEA-COMP:16895"/>
        <dbReference type="ChEBI" id="CHEBI:15377"/>
        <dbReference type="ChEBI" id="CHEBI:15378"/>
        <dbReference type="ChEBI" id="CHEBI:29033"/>
        <dbReference type="ChEBI" id="CHEBI:29034"/>
        <dbReference type="ChEBI" id="CHEBI:29969"/>
        <dbReference type="ChEBI" id="CHEBI:29979"/>
        <dbReference type="ChEBI" id="CHEBI:33190"/>
        <dbReference type="ChEBI" id="CHEBI:58354"/>
        <dbReference type="ChEBI" id="CHEBI:143915"/>
        <dbReference type="ChEBI" id="CHEBI:157692"/>
    </reaction>
    <physiologicalReaction direction="left-to-right" evidence="11">
        <dbReference type="Rhea" id="RHEA:65757"/>
    </physiologicalReaction>
</comment>
<dbReference type="Pfam" id="PF09084">
    <property type="entry name" value="NMT1"/>
    <property type="match status" value="1"/>
</dbReference>
<evidence type="ECO:0000256" key="11">
    <source>
        <dbReference type="ARBA" id="ARBA00048179"/>
    </source>
</evidence>
<protein>
    <recommendedName>
        <fullName evidence="10">Thiamine pyrimidine synthase</fullName>
    </recommendedName>
</protein>
<dbReference type="GO" id="GO:0046872">
    <property type="term" value="F:metal ion binding"/>
    <property type="evidence" value="ECO:0007669"/>
    <property type="project" value="UniProtKB-KW"/>
</dbReference>
<dbReference type="PATRIC" id="fig|1230338.3.peg.1333"/>
<evidence type="ECO:0000313" key="14">
    <source>
        <dbReference type="Proteomes" id="UP000023795"/>
    </source>
</evidence>
<keyword evidence="8" id="KW-0784">Thiamine biosynthesis</keyword>
<proteinExistence type="inferred from homology"/>
<dbReference type="RefSeq" id="WP_009501662.1">
    <property type="nucleotide sequence ID" value="NZ_ANIN01000002.1"/>
</dbReference>
<comment type="subunit">
    <text evidence="4">Homodimer.</text>
</comment>
<dbReference type="EMBL" id="ANIN01000002">
    <property type="protein sequence ID" value="ELA08140.1"/>
    <property type="molecule type" value="Genomic_DNA"/>
</dbReference>
<dbReference type="STRING" id="1230338.MOMA_06251"/>
<keyword evidence="14" id="KW-1185">Reference proteome</keyword>
<dbReference type="PANTHER" id="PTHR31528">
    <property type="entry name" value="4-AMINO-5-HYDROXYMETHYL-2-METHYLPYRIMIDINE PHOSPHATE SYNTHASE THI11-RELATED"/>
    <property type="match status" value="1"/>
</dbReference>
<dbReference type="InterPro" id="IPR027939">
    <property type="entry name" value="NMT1/THI5"/>
</dbReference>
<reference evidence="13 14" key="1">
    <citation type="journal article" date="2013" name="Genome Announc.">
        <title>Genome Sequence of Moraxella macacae 0408225, a Novel Bacterial Species Isolated from a Cynomolgus Macaque with Epistaxis.</title>
        <authorList>
            <person name="Ladner J.T."/>
            <person name="Whitehouse C.A."/>
            <person name="Koroleva G.I."/>
            <person name="Palacios G.F."/>
        </authorList>
    </citation>
    <scope>NUCLEOTIDE SEQUENCE [LARGE SCALE GENOMIC DNA]</scope>
    <source>
        <strain evidence="13 14">0408225</strain>
    </source>
</reference>